<dbReference type="Pfam" id="PF06736">
    <property type="entry name" value="TMEM175"/>
    <property type="match status" value="1"/>
</dbReference>
<reference evidence="14" key="2">
    <citation type="submission" date="2019-12" db="EMBL/GenBank/DDBJ databases">
        <title>SpeciesPrimer: A bioinformatics pipeline dedicated to the design of qPCR primers for the quantification of bacterial species.</title>
        <authorList>
            <person name="Dreier M."/>
            <person name="Berthoud H."/>
            <person name="Shani N."/>
            <person name="Wechsler D."/>
            <person name="Junier P."/>
        </authorList>
    </citation>
    <scope>NUCLEOTIDE SEQUENCE</scope>
    <source>
        <strain evidence="14">FAM13073</strain>
    </source>
</reference>
<reference evidence="14 16" key="1">
    <citation type="submission" date="2019-10" db="EMBL/GenBank/DDBJ databases">
        <authorList>
            <person name="Irmler S."/>
            <person name="Berthoud H."/>
            <person name="Roetschi A."/>
            <person name="Arias E."/>
            <person name="Shani N."/>
            <person name="Wuethrich D."/>
            <person name="Bruggmann R."/>
        </authorList>
    </citation>
    <scope>NUCLEOTIDE SEQUENCE [LARGE SCALE GENOMIC DNA]</scope>
    <source>
        <strain evidence="14 16">FAM13073</strain>
    </source>
</reference>
<evidence type="ECO:0000313" key="16">
    <source>
        <dbReference type="Proteomes" id="UP000472573"/>
    </source>
</evidence>
<evidence type="ECO:0000256" key="10">
    <source>
        <dbReference type="ARBA" id="ARBA00023136"/>
    </source>
</evidence>
<evidence type="ECO:0000256" key="5">
    <source>
        <dbReference type="ARBA" id="ARBA00022692"/>
    </source>
</evidence>
<dbReference type="Proteomes" id="UP000472573">
    <property type="component" value="Unassembled WGS sequence"/>
</dbReference>
<evidence type="ECO:0000256" key="11">
    <source>
        <dbReference type="ARBA" id="ARBA00023303"/>
    </source>
</evidence>
<evidence type="ECO:0000256" key="13">
    <source>
        <dbReference type="SAM" id="Phobius"/>
    </source>
</evidence>
<dbReference type="InterPro" id="IPR010617">
    <property type="entry name" value="TMEM175-like"/>
</dbReference>
<evidence type="ECO:0000256" key="7">
    <source>
        <dbReference type="ARBA" id="ARBA00022958"/>
    </source>
</evidence>
<gene>
    <name evidence="14" type="ORF">GBO79_01540</name>
    <name evidence="15" type="ORF">ITQ97_01490</name>
</gene>
<keyword evidence="3" id="KW-0813">Transport</keyword>
<sequence length="191" mass="22169">MIKRMQFIMNKERFEAFTDAVIAIIMTILVLDIHLPTDDHSMRAIIAIAPSFLAYIVSFTILAVMWVNHHNLFLHVKTVNHKILYTNIFLLFWATLLPATTAWFGSDIYSSTAAWLYAVNVIVYNISFSMVRNEVLKINDRLKHLYITEIASLILNIIALFIVFFWPPFIMISLLMDILLWSIQPVVRHKG</sequence>
<comment type="similarity">
    <text evidence="2">Belongs to the TMEM175 family.</text>
</comment>
<evidence type="ECO:0000256" key="8">
    <source>
        <dbReference type="ARBA" id="ARBA00022989"/>
    </source>
</evidence>
<keyword evidence="8 13" id="KW-1133">Transmembrane helix</keyword>
<dbReference type="Proteomes" id="UP000743107">
    <property type="component" value="Unassembled WGS sequence"/>
</dbReference>
<feature type="transmembrane region" description="Helical" evidence="13">
    <location>
        <begin position="144"/>
        <end position="163"/>
    </location>
</feature>
<feature type="transmembrane region" description="Helical" evidence="13">
    <location>
        <begin position="16"/>
        <end position="35"/>
    </location>
</feature>
<comment type="catalytic activity">
    <reaction evidence="12">
        <text>K(+)(in) = K(+)(out)</text>
        <dbReference type="Rhea" id="RHEA:29463"/>
        <dbReference type="ChEBI" id="CHEBI:29103"/>
    </reaction>
</comment>
<dbReference type="GO" id="GO:0005267">
    <property type="term" value="F:potassium channel activity"/>
    <property type="evidence" value="ECO:0007669"/>
    <property type="project" value="UniProtKB-KW"/>
</dbReference>
<evidence type="ECO:0000256" key="4">
    <source>
        <dbReference type="ARBA" id="ARBA00022538"/>
    </source>
</evidence>
<reference evidence="15" key="4">
    <citation type="submission" date="2020-11" db="EMBL/GenBank/DDBJ databases">
        <title>Antibiotic susceptibility profiles of Pediococcus pentosaceus from various origins and their implications for the safety assessment of strains with food-technology applications.</title>
        <authorList>
            <person name="Shani N."/>
            <person name="Oberhaensli S."/>
            <person name="Arias E."/>
        </authorList>
    </citation>
    <scope>NUCLEOTIDE SEQUENCE</scope>
    <source>
        <strain evidence="15">FAM 19164</strain>
    </source>
</reference>
<evidence type="ECO:0000256" key="1">
    <source>
        <dbReference type="ARBA" id="ARBA00004141"/>
    </source>
</evidence>
<evidence type="ECO:0000256" key="12">
    <source>
        <dbReference type="ARBA" id="ARBA00034430"/>
    </source>
</evidence>
<organism evidence="15 17">
    <name type="scientific">Pediococcus pentosaceus</name>
    <dbReference type="NCBI Taxonomy" id="1255"/>
    <lineage>
        <taxon>Bacteria</taxon>
        <taxon>Bacillati</taxon>
        <taxon>Bacillota</taxon>
        <taxon>Bacilli</taxon>
        <taxon>Lactobacillales</taxon>
        <taxon>Lactobacillaceae</taxon>
        <taxon>Pediococcus</taxon>
    </lineage>
</organism>
<reference evidence="16" key="3">
    <citation type="submission" date="2020-03" db="EMBL/GenBank/DDBJ databases">
        <title>SpeciesPrimer: A bioinformatics pipeline dedicated to the design of qPCR primers for the quantification of bacterial species.</title>
        <authorList>
            <person name="Dreier M."/>
            <person name="Berthoud H."/>
            <person name="Shani N."/>
            <person name="Wechsler D."/>
            <person name="Junier P."/>
        </authorList>
    </citation>
    <scope>NUCLEOTIDE SEQUENCE [LARGE SCALE GENOMIC DNA]</scope>
    <source>
        <strain evidence="16">FAM13073</strain>
    </source>
</reference>
<keyword evidence="10 13" id="KW-0472">Membrane</keyword>
<keyword evidence="16" id="KW-1185">Reference proteome</keyword>
<accession>A0A6L5A4Z2</accession>
<feature type="transmembrane region" description="Helical" evidence="13">
    <location>
        <begin position="112"/>
        <end position="132"/>
    </location>
</feature>
<feature type="transmembrane region" description="Helical" evidence="13">
    <location>
        <begin position="41"/>
        <end position="67"/>
    </location>
</feature>
<dbReference type="EMBL" id="JADOFV010000001">
    <property type="protein sequence ID" value="MBF7126510.1"/>
    <property type="molecule type" value="Genomic_DNA"/>
</dbReference>
<evidence type="ECO:0000313" key="15">
    <source>
        <dbReference type="EMBL" id="MBF7126510.1"/>
    </source>
</evidence>
<evidence type="ECO:0000256" key="2">
    <source>
        <dbReference type="ARBA" id="ARBA00006920"/>
    </source>
</evidence>
<keyword evidence="7" id="KW-0630">Potassium</keyword>
<evidence type="ECO:0000256" key="3">
    <source>
        <dbReference type="ARBA" id="ARBA00022448"/>
    </source>
</evidence>
<comment type="subcellular location">
    <subcellularLocation>
        <location evidence="1">Membrane</location>
        <topology evidence="1">Multi-pass membrane protein</topology>
    </subcellularLocation>
</comment>
<evidence type="ECO:0000256" key="9">
    <source>
        <dbReference type="ARBA" id="ARBA00023065"/>
    </source>
</evidence>
<dbReference type="GO" id="GO:0016020">
    <property type="term" value="C:membrane"/>
    <property type="evidence" value="ECO:0007669"/>
    <property type="project" value="UniProtKB-SubCell"/>
</dbReference>
<dbReference type="GO" id="GO:0015252">
    <property type="term" value="F:proton channel activity"/>
    <property type="evidence" value="ECO:0007669"/>
    <property type="project" value="InterPro"/>
</dbReference>
<protein>
    <submittedName>
        <fullName evidence="15">DUF1211 domain-containing protein</fullName>
    </submittedName>
</protein>
<keyword evidence="5 13" id="KW-0812">Transmembrane</keyword>
<feature type="transmembrane region" description="Helical" evidence="13">
    <location>
        <begin position="88"/>
        <end position="106"/>
    </location>
</feature>
<comment type="caution">
    <text evidence="15">The sequence shown here is derived from an EMBL/GenBank/DDBJ whole genome shotgun (WGS) entry which is preliminary data.</text>
</comment>
<dbReference type="AlphaFoldDB" id="A0A6L5A4Z2"/>
<keyword evidence="4" id="KW-0633">Potassium transport</keyword>
<keyword evidence="6" id="KW-0631">Potassium channel</keyword>
<keyword evidence="11" id="KW-0407">Ion channel</keyword>
<evidence type="ECO:0000313" key="14">
    <source>
        <dbReference type="EMBL" id="KAF0415029.1"/>
    </source>
</evidence>
<name>A0A6L5A4Z2_PEDPE</name>
<evidence type="ECO:0000313" key="17">
    <source>
        <dbReference type="Proteomes" id="UP000743107"/>
    </source>
</evidence>
<keyword evidence="9" id="KW-0406">Ion transport</keyword>
<proteinExistence type="inferred from homology"/>
<evidence type="ECO:0000256" key="6">
    <source>
        <dbReference type="ARBA" id="ARBA00022826"/>
    </source>
</evidence>
<dbReference type="EMBL" id="WENB01000001">
    <property type="protein sequence ID" value="KAF0415029.1"/>
    <property type="molecule type" value="Genomic_DNA"/>
</dbReference>